<evidence type="ECO:0000259" key="1">
    <source>
        <dbReference type="Pfam" id="PF01930"/>
    </source>
</evidence>
<feature type="domain" description="DUF83" evidence="1">
    <location>
        <begin position="1"/>
        <end position="59"/>
    </location>
</feature>
<gene>
    <name evidence="2" type="ORF">GCM10010993_33210</name>
</gene>
<dbReference type="Proteomes" id="UP000635885">
    <property type="component" value="Unassembled WGS sequence"/>
</dbReference>
<evidence type="ECO:0000313" key="3">
    <source>
        <dbReference type="Proteomes" id="UP000635885"/>
    </source>
</evidence>
<dbReference type="EMBL" id="BMFD01000017">
    <property type="protein sequence ID" value="GGC52088.1"/>
    <property type="molecule type" value="Genomic_DNA"/>
</dbReference>
<keyword evidence="3" id="KW-1185">Reference proteome</keyword>
<comment type="caution">
    <text evidence="2">The sequence shown here is derived from an EMBL/GenBank/DDBJ whole genome shotgun (WGS) entry which is preliminary data.</text>
</comment>
<reference evidence="3" key="1">
    <citation type="journal article" date="2019" name="Int. J. Syst. Evol. Microbiol.">
        <title>The Global Catalogue of Microorganisms (GCM) 10K type strain sequencing project: providing services to taxonomists for standard genome sequencing and annotation.</title>
        <authorList>
            <consortium name="The Broad Institute Genomics Platform"/>
            <consortium name="The Broad Institute Genome Sequencing Center for Infectious Disease"/>
            <person name="Wu L."/>
            <person name="Ma J."/>
        </authorList>
    </citation>
    <scope>NUCLEOTIDE SEQUENCE [LARGE SCALE GENOMIC DNA]</scope>
    <source>
        <strain evidence="3">CGMCC 1.12479</strain>
    </source>
</reference>
<protein>
    <recommendedName>
        <fullName evidence="1">DUF83 domain-containing protein</fullName>
    </recommendedName>
</protein>
<proteinExistence type="predicted"/>
<dbReference type="InterPro" id="IPR022765">
    <property type="entry name" value="Dna2/Cas4_DUF83"/>
</dbReference>
<dbReference type="Pfam" id="PF01930">
    <property type="entry name" value="Cas_Cas4"/>
    <property type="match status" value="1"/>
</dbReference>
<organism evidence="2 3">
    <name type="scientific">Belliella aquatica</name>
    <dbReference type="NCBI Taxonomy" id="1323734"/>
    <lineage>
        <taxon>Bacteria</taxon>
        <taxon>Pseudomonadati</taxon>
        <taxon>Bacteroidota</taxon>
        <taxon>Cytophagia</taxon>
        <taxon>Cytophagales</taxon>
        <taxon>Cyclobacteriaceae</taxon>
        <taxon>Belliella</taxon>
    </lineage>
</organism>
<accession>A0ABQ1N3K9</accession>
<evidence type="ECO:0000313" key="2">
    <source>
        <dbReference type="EMBL" id="GGC52088.1"/>
    </source>
</evidence>
<name>A0ABQ1N3K9_9BACT</name>
<sequence length="76" mass="8952">MEYTSQIVAEGKLIAETTYLDSARKYTELELDGIKIDFYDVKNKVIHEVKKSYKVKKRSAICWEETKKEAQKYLSK</sequence>
<dbReference type="RefSeq" id="WP_229744551.1">
    <property type="nucleotide sequence ID" value="NZ_BMFD01000017.1"/>
</dbReference>